<evidence type="ECO:0000259" key="6">
    <source>
        <dbReference type="PROSITE" id="PS51253"/>
    </source>
</evidence>
<name>A0A8H6GS12_FUSOX</name>
<dbReference type="InterPro" id="IPR004045">
    <property type="entry name" value="Glutathione_S-Trfase_N"/>
</dbReference>
<dbReference type="Proteomes" id="UP000593570">
    <property type="component" value="Unassembled WGS sequence"/>
</dbReference>
<accession>A0A8H6GS12</accession>
<keyword evidence="2" id="KW-0238">DNA-binding</keyword>
<comment type="similarity">
    <text evidence="1">Belongs to the GST superfamily.</text>
</comment>
<dbReference type="SUPFAM" id="SSF47616">
    <property type="entry name" value="GST C-terminal domain-like"/>
    <property type="match status" value="1"/>
</dbReference>
<dbReference type="Pfam" id="PF03221">
    <property type="entry name" value="HTH_Tnp_Tc5"/>
    <property type="match status" value="1"/>
</dbReference>
<dbReference type="PROSITE" id="PS50404">
    <property type="entry name" value="GST_NTER"/>
    <property type="match status" value="1"/>
</dbReference>
<dbReference type="CDD" id="cd03046">
    <property type="entry name" value="GST_N_GTT1_like"/>
    <property type="match status" value="1"/>
</dbReference>
<dbReference type="InterPro" id="IPR006600">
    <property type="entry name" value="HTH_CenpB_DNA-bd_dom"/>
</dbReference>
<evidence type="ECO:0000256" key="1">
    <source>
        <dbReference type="ARBA" id="ARBA00007409"/>
    </source>
</evidence>
<organism evidence="7 8">
    <name type="scientific">Fusarium oxysporum f. sp. conglutinans</name>
    <dbReference type="NCBI Taxonomy" id="100902"/>
    <lineage>
        <taxon>Eukaryota</taxon>
        <taxon>Fungi</taxon>
        <taxon>Dikarya</taxon>
        <taxon>Ascomycota</taxon>
        <taxon>Pezizomycotina</taxon>
        <taxon>Sordariomycetes</taxon>
        <taxon>Hypocreomycetidae</taxon>
        <taxon>Hypocreales</taxon>
        <taxon>Nectriaceae</taxon>
        <taxon>Fusarium</taxon>
        <taxon>Fusarium oxysporum species complex</taxon>
    </lineage>
</organism>
<evidence type="ECO:0000259" key="4">
    <source>
        <dbReference type="PROSITE" id="PS50404"/>
    </source>
</evidence>
<dbReference type="InterPro" id="IPR040079">
    <property type="entry name" value="Glutathione_S-Trfase"/>
</dbReference>
<feature type="compositionally biased region" description="Polar residues" evidence="3">
    <location>
        <begin position="332"/>
        <end position="341"/>
    </location>
</feature>
<evidence type="ECO:0008006" key="9">
    <source>
        <dbReference type="Google" id="ProtNLM"/>
    </source>
</evidence>
<evidence type="ECO:0000256" key="3">
    <source>
        <dbReference type="SAM" id="MobiDB-lite"/>
    </source>
</evidence>
<gene>
    <name evidence="7" type="ORF">HZS61_014662</name>
</gene>
<dbReference type="PANTHER" id="PTHR44051">
    <property type="entry name" value="GLUTATHIONE S-TRANSFERASE-RELATED"/>
    <property type="match status" value="1"/>
</dbReference>
<protein>
    <recommendedName>
        <fullName evidence="9">Glutathione S-transferase</fullName>
    </recommendedName>
</protein>
<evidence type="ECO:0000313" key="8">
    <source>
        <dbReference type="Proteomes" id="UP000593570"/>
    </source>
</evidence>
<sequence length="341" mass="37893">MSTKQPDITLYFLNASRAIRIAWLLEELGLSYKLVTSPREANGLAPPEFKAKIPTRLGSSPTIQDGDLVIQESGAILEYLCETYDSESWLLPQEAHARAKVREWIQASEGTFMLNAVPIIMARMGMPQEAAQYVAGLEAAIAPIVRGAMQWLETELESGPSQGQFIVGTDLTAADIMMGFSIETIFAMKLGTERQDWPLIKDDLERWILRQEKLGHAPTHAQVRTIVRSVLARHGDHAPLGRKWTTRFVERHPALKTKLGRRTDWERVNAATPANIKRLFDVYETVDWIPPERQYNADEGGIMEGQGVNGLVIGSSQESPNAVPVKTATVPFKSNGSDANF</sequence>
<dbReference type="EMBL" id="JACDXP010000006">
    <property type="protein sequence ID" value="KAF6523134.1"/>
    <property type="molecule type" value="Genomic_DNA"/>
</dbReference>
<dbReference type="InterPro" id="IPR036249">
    <property type="entry name" value="Thioredoxin-like_sf"/>
</dbReference>
<reference evidence="7 8" key="1">
    <citation type="journal article" date="2020" name="bioRxiv">
        <title>A chromosome-scale genome assembly for the Fusarium oxysporum strain Fo5176 to establish a model Arabidopsis-fungal pathosystem.</title>
        <authorList>
            <person name="Fokkens L."/>
            <person name="Guo L."/>
            <person name="Dora S."/>
            <person name="Wang B."/>
            <person name="Ye K."/>
            <person name="Sanchez-Rodriguez C."/>
            <person name="Croll D."/>
        </authorList>
    </citation>
    <scope>NUCLEOTIDE SEQUENCE [LARGE SCALE GENOMIC DNA]</scope>
    <source>
        <strain evidence="7 8">Fo5176</strain>
    </source>
</reference>
<dbReference type="Gene3D" id="3.40.30.10">
    <property type="entry name" value="Glutaredoxin"/>
    <property type="match status" value="1"/>
</dbReference>
<dbReference type="InterPro" id="IPR036282">
    <property type="entry name" value="Glutathione-S-Trfase_C_sf"/>
</dbReference>
<dbReference type="AlphaFoldDB" id="A0A8H6GS12"/>
<feature type="region of interest" description="Disordered" evidence="3">
    <location>
        <begin position="315"/>
        <end position="341"/>
    </location>
</feature>
<dbReference type="PROSITE" id="PS51253">
    <property type="entry name" value="HTH_CENPB"/>
    <property type="match status" value="1"/>
</dbReference>
<dbReference type="SFLD" id="SFLDS00019">
    <property type="entry name" value="Glutathione_Transferase_(cytos"/>
    <property type="match status" value="1"/>
</dbReference>
<evidence type="ECO:0000259" key="5">
    <source>
        <dbReference type="PROSITE" id="PS50405"/>
    </source>
</evidence>
<dbReference type="SMART" id="SM00674">
    <property type="entry name" value="CENPB"/>
    <property type="match status" value="1"/>
</dbReference>
<dbReference type="GO" id="GO:0003677">
    <property type="term" value="F:DNA binding"/>
    <property type="evidence" value="ECO:0007669"/>
    <property type="project" value="UniProtKB-KW"/>
</dbReference>
<dbReference type="SFLD" id="SFLDG00358">
    <property type="entry name" value="Main_(cytGST)"/>
    <property type="match status" value="1"/>
</dbReference>
<dbReference type="Gene3D" id="1.20.1050.10">
    <property type="match status" value="1"/>
</dbReference>
<feature type="domain" description="GST C-terminal" evidence="5">
    <location>
        <begin position="94"/>
        <end position="227"/>
    </location>
</feature>
<dbReference type="PANTHER" id="PTHR44051:SF9">
    <property type="entry name" value="GLUTATHIONE S-TRANSFERASE 1"/>
    <property type="match status" value="1"/>
</dbReference>
<comment type="caution">
    <text evidence="7">The sequence shown here is derived from an EMBL/GenBank/DDBJ whole genome shotgun (WGS) entry which is preliminary data.</text>
</comment>
<dbReference type="SUPFAM" id="SSF52833">
    <property type="entry name" value="Thioredoxin-like"/>
    <property type="match status" value="1"/>
</dbReference>
<dbReference type="Pfam" id="PF02798">
    <property type="entry name" value="GST_N"/>
    <property type="match status" value="1"/>
</dbReference>
<feature type="domain" description="GST N-terminal" evidence="4">
    <location>
        <begin position="5"/>
        <end position="88"/>
    </location>
</feature>
<evidence type="ECO:0000313" key="7">
    <source>
        <dbReference type="EMBL" id="KAF6523134.1"/>
    </source>
</evidence>
<dbReference type="PROSITE" id="PS50405">
    <property type="entry name" value="GST_CTER"/>
    <property type="match status" value="1"/>
</dbReference>
<proteinExistence type="inferred from homology"/>
<dbReference type="InterPro" id="IPR010987">
    <property type="entry name" value="Glutathione-S-Trfase_C-like"/>
</dbReference>
<evidence type="ECO:0000256" key="2">
    <source>
        <dbReference type="ARBA" id="ARBA00023125"/>
    </source>
</evidence>
<feature type="domain" description="HTH CENPB-type" evidence="6">
    <location>
        <begin position="188"/>
        <end position="258"/>
    </location>
</feature>